<dbReference type="FunFam" id="1.10.287.260:FF:000001">
    <property type="entry name" value="DNA-directed RNA polymerase"/>
    <property type="match status" value="1"/>
</dbReference>
<evidence type="ECO:0000256" key="4">
    <source>
        <dbReference type="ARBA" id="ARBA00022679"/>
    </source>
</evidence>
<dbReference type="GO" id="GO:0003677">
    <property type="term" value="F:DNA binding"/>
    <property type="evidence" value="ECO:0007669"/>
    <property type="project" value="InterPro"/>
</dbReference>
<dbReference type="InterPro" id="IPR043502">
    <property type="entry name" value="DNA/RNA_pol_sf"/>
</dbReference>
<dbReference type="GO" id="GO:0034245">
    <property type="term" value="C:mitochondrial DNA-directed RNA polymerase complex"/>
    <property type="evidence" value="ECO:0007669"/>
    <property type="project" value="TreeGrafter"/>
</dbReference>
<dbReference type="EC" id="2.7.7.6" evidence="2"/>
<evidence type="ECO:0000256" key="1">
    <source>
        <dbReference type="ARBA" id="ARBA00009493"/>
    </source>
</evidence>
<dbReference type="InterPro" id="IPR024075">
    <property type="entry name" value="DNA-dir_RNA_pol_helix_hairp_sf"/>
</dbReference>
<protein>
    <recommendedName>
        <fullName evidence="2">DNA-directed RNA polymerase</fullName>
        <ecNumber evidence="2">2.7.7.6</ecNumber>
    </recommendedName>
</protein>
<dbReference type="SUPFAM" id="SSF56672">
    <property type="entry name" value="DNA/RNA polymerases"/>
    <property type="match status" value="1"/>
</dbReference>
<dbReference type="GO" id="GO:0006390">
    <property type="term" value="P:mitochondrial transcription"/>
    <property type="evidence" value="ECO:0007669"/>
    <property type="project" value="TreeGrafter"/>
</dbReference>
<evidence type="ECO:0000256" key="6">
    <source>
        <dbReference type="ARBA" id="ARBA00023163"/>
    </source>
</evidence>
<dbReference type="AlphaFoldDB" id="A0AAD9XIK6"/>
<sequence>MGHQDPISSQQTFPSLVNVAVLVRFHRSWQTSGLSFYNLREHVVEFQINQTKPPFLHFSVWFYFLALDTLGSTKWRVNRGVVGVLVNIWASGGNIPGLVDREDTPMQEKPSSEDLSEVQKWKWSVRKAKKINQERHSQRCDTELELSVKSPSF</sequence>
<dbReference type="GO" id="GO:0003899">
    <property type="term" value="F:DNA-directed RNA polymerase activity"/>
    <property type="evidence" value="ECO:0007669"/>
    <property type="project" value="UniProtKB-EC"/>
</dbReference>
<keyword evidence="8" id="KW-1185">Reference proteome</keyword>
<keyword evidence="3" id="KW-0240">DNA-directed RNA polymerase</keyword>
<gene>
    <name evidence="7" type="ORF">Ddye_006555</name>
</gene>
<reference evidence="7" key="1">
    <citation type="journal article" date="2023" name="Plant J.">
        <title>Genome sequences and population genomics provide insights into the demographic history, inbreeding, and mutation load of two 'living fossil' tree species of Dipteronia.</title>
        <authorList>
            <person name="Feng Y."/>
            <person name="Comes H.P."/>
            <person name="Chen J."/>
            <person name="Zhu S."/>
            <person name="Lu R."/>
            <person name="Zhang X."/>
            <person name="Li P."/>
            <person name="Qiu J."/>
            <person name="Olsen K.M."/>
            <person name="Qiu Y."/>
        </authorList>
    </citation>
    <scope>NUCLEOTIDE SEQUENCE</scope>
    <source>
        <strain evidence="7">KIB01</strain>
    </source>
</reference>
<evidence type="ECO:0000256" key="2">
    <source>
        <dbReference type="ARBA" id="ARBA00012418"/>
    </source>
</evidence>
<evidence type="ECO:0000256" key="3">
    <source>
        <dbReference type="ARBA" id="ARBA00022478"/>
    </source>
</evidence>
<dbReference type="PANTHER" id="PTHR10102:SF1">
    <property type="entry name" value="DNA-DIRECTED RNA POLYMERASE 3, CHLOROPLASTIC"/>
    <property type="match status" value="1"/>
</dbReference>
<dbReference type="Gene3D" id="1.10.287.260">
    <property type="match status" value="1"/>
</dbReference>
<keyword evidence="6" id="KW-0804">Transcription</keyword>
<keyword evidence="5" id="KW-0548">Nucleotidyltransferase</keyword>
<dbReference type="Proteomes" id="UP001280121">
    <property type="component" value="Unassembled WGS sequence"/>
</dbReference>
<comment type="caution">
    <text evidence="7">The sequence shown here is derived from an EMBL/GenBank/DDBJ whole genome shotgun (WGS) entry which is preliminary data.</text>
</comment>
<organism evidence="7 8">
    <name type="scientific">Dipteronia dyeriana</name>
    <dbReference type="NCBI Taxonomy" id="168575"/>
    <lineage>
        <taxon>Eukaryota</taxon>
        <taxon>Viridiplantae</taxon>
        <taxon>Streptophyta</taxon>
        <taxon>Embryophyta</taxon>
        <taxon>Tracheophyta</taxon>
        <taxon>Spermatophyta</taxon>
        <taxon>Magnoliopsida</taxon>
        <taxon>eudicotyledons</taxon>
        <taxon>Gunneridae</taxon>
        <taxon>Pentapetalae</taxon>
        <taxon>rosids</taxon>
        <taxon>malvids</taxon>
        <taxon>Sapindales</taxon>
        <taxon>Sapindaceae</taxon>
        <taxon>Hippocastanoideae</taxon>
        <taxon>Acereae</taxon>
        <taxon>Dipteronia</taxon>
    </lineage>
</organism>
<dbReference type="EMBL" id="JANJYI010000002">
    <property type="protein sequence ID" value="KAK2660022.1"/>
    <property type="molecule type" value="Genomic_DNA"/>
</dbReference>
<evidence type="ECO:0000256" key="5">
    <source>
        <dbReference type="ARBA" id="ARBA00022695"/>
    </source>
</evidence>
<dbReference type="PANTHER" id="PTHR10102">
    <property type="entry name" value="DNA-DIRECTED RNA POLYMERASE, MITOCHONDRIAL"/>
    <property type="match status" value="1"/>
</dbReference>
<keyword evidence="4" id="KW-0808">Transferase</keyword>
<accession>A0AAD9XIK6</accession>
<comment type="similarity">
    <text evidence="1">Belongs to the phage and mitochondrial RNA polymerase family.</text>
</comment>
<name>A0AAD9XIK6_9ROSI</name>
<dbReference type="InterPro" id="IPR002092">
    <property type="entry name" value="DNA-dir_Rpol_phage-type"/>
</dbReference>
<evidence type="ECO:0000313" key="8">
    <source>
        <dbReference type="Proteomes" id="UP001280121"/>
    </source>
</evidence>
<proteinExistence type="inferred from homology"/>
<evidence type="ECO:0000313" key="7">
    <source>
        <dbReference type="EMBL" id="KAK2660022.1"/>
    </source>
</evidence>